<keyword evidence="3" id="KW-1133">Transmembrane helix</keyword>
<feature type="transmembrane region" description="Helical" evidence="3">
    <location>
        <begin position="277"/>
        <end position="298"/>
    </location>
</feature>
<organism evidence="6 7">
    <name type="scientific">Halothermothrix orenii (strain H 168 / OCM 544 / DSM 9562)</name>
    <dbReference type="NCBI Taxonomy" id="373903"/>
    <lineage>
        <taxon>Bacteria</taxon>
        <taxon>Bacillati</taxon>
        <taxon>Bacillota</taxon>
        <taxon>Clostridia</taxon>
        <taxon>Halanaerobiales</taxon>
        <taxon>Halothermotrichaceae</taxon>
        <taxon>Halothermothrix</taxon>
    </lineage>
</organism>
<dbReference type="STRING" id="373903.Hore_03760"/>
<feature type="transmembrane region" description="Helical" evidence="3">
    <location>
        <begin position="40"/>
        <end position="63"/>
    </location>
</feature>
<evidence type="ECO:0000256" key="2">
    <source>
        <dbReference type="ARBA" id="ARBA00022748"/>
    </source>
</evidence>
<keyword evidence="3" id="KW-0812">Transmembrane</keyword>
<dbReference type="InterPro" id="IPR003567">
    <property type="entry name" value="Cyt_c_biogenesis"/>
</dbReference>
<feature type="domain" description="Cytochrome c-type biogenesis protein CcmF C-terminal" evidence="5">
    <location>
        <begin position="315"/>
        <end position="633"/>
    </location>
</feature>
<dbReference type="KEGG" id="hor:Hore_03760"/>
<feature type="transmembrane region" description="Helical" evidence="3">
    <location>
        <begin position="168"/>
        <end position="190"/>
    </location>
</feature>
<protein>
    <submittedName>
        <fullName evidence="6">Cytochrome c assembly protein</fullName>
    </submittedName>
</protein>
<evidence type="ECO:0000313" key="7">
    <source>
        <dbReference type="Proteomes" id="UP000000719"/>
    </source>
</evidence>
<accession>B8D1Q9</accession>
<feature type="transmembrane region" description="Helical" evidence="3">
    <location>
        <begin position="210"/>
        <end position="230"/>
    </location>
</feature>
<name>B8D1Q9_HALOH</name>
<evidence type="ECO:0000256" key="3">
    <source>
        <dbReference type="SAM" id="Phobius"/>
    </source>
</evidence>
<dbReference type="GO" id="GO:0017004">
    <property type="term" value="P:cytochrome complex assembly"/>
    <property type="evidence" value="ECO:0007669"/>
    <property type="project" value="UniProtKB-KW"/>
</dbReference>
<dbReference type="eggNOG" id="COG1138">
    <property type="taxonomic scope" value="Bacteria"/>
</dbReference>
<feature type="transmembrane region" description="Helical" evidence="3">
    <location>
        <begin position="310"/>
        <end position="330"/>
    </location>
</feature>
<evidence type="ECO:0000256" key="1">
    <source>
        <dbReference type="ARBA" id="ARBA00009186"/>
    </source>
</evidence>
<feature type="transmembrane region" description="Helical" evidence="3">
    <location>
        <begin position="250"/>
        <end position="265"/>
    </location>
</feature>
<keyword evidence="3" id="KW-0472">Membrane</keyword>
<dbReference type="PANTHER" id="PTHR43653">
    <property type="entry name" value="CYTOCHROME C ASSEMBLY PROTEIN-RELATED"/>
    <property type="match status" value="1"/>
</dbReference>
<feature type="transmembrane region" description="Helical" evidence="3">
    <location>
        <begin position="496"/>
        <end position="515"/>
    </location>
</feature>
<keyword evidence="7" id="KW-1185">Reference proteome</keyword>
<feature type="transmembrane region" description="Helical" evidence="3">
    <location>
        <begin position="351"/>
        <end position="376"/>
    </location>
</feature>
<dbReference type="Proteomes" id="UP000000719">
    <property type="component" value="Chromosome"/>
</dbReference>
<dbReference type="InterPro" id="IPR002541">
    <property type="entry name" value="Cyt_c_assembly"/>
</dbReference>
<sequence length="659" mass="74472">MISTGDLSILLASIFTVISIITAVICFWKEEKAGLFIRVSRLSNFLSIIMVTVAVVILLKALIRSNFNYEYVVRYTSRDLPLIYKISALWAGQSGSLLLWLFFMSLTGLIVQLNKHFGKENYDIAVTGIINVIRLFFMAVLTGPASPFKISAPAPYFGQGLNPMLQNIYMAIHPLFLFAAYSGFIVPFSLATVGVWQRDKKYLWLERSRLWVLFSWGLLTAGIITGGKWAYTELGWGGYWAWDPVENASLFPWLIATALLHNLILRKRAGGVKLLNFILISLSFVLTIFGTFLTRSGLLDSVHAFSNGKIGYYFLFILIVLVLLVIYLIITRYNYFKKTNLNIKLFSVEGVLILTGIFLMFIFGGVLLGTLFPVITEVFVERRIILNKVFYNQFTVPFWLLIVFLMGLCPLIKGGKWKAKEFVLPLLAGVVMFIGIIIKYNHGLAAFSFAICIFASGSIIQNFIIDILKLRYKNDKSLLASIIKLFILHKRKPGSYIIHIGIILIVIGITGSSLLGNGKLQVLRPGEEMVLKNYRFEYQGLTRKVFYTKTRVIAKLQVYRGKRRLGDITSEKIFYPGHDQPDTEIGLMSKINEDIYFNLAGWDGDQARIEVNIYPLVSLIWTGALVICIGVVVLVLPVRQEIDYQQGTKSGRGCPGWKY</sequence>
<dbReference type="Pfam" id="PF16327">
    <property type="entry name" value="CcmF_C"/>
    <property type="match status" value="1"/>
</dbReference>
<dbReference type="OrthoDB" id="9761451at2"/>
<evidence type="ECO:0000313" key="6">
    <source>
        <dbReference type="EMBL" id="ACL69136.1"/>
    </source>
</evidence>
<dbReference type="AlphaFoldDB" id="B8D1Q9"/>
<dbReference type="GO" id="GO:0015232">
    <property type="term" value="F:heme transmembrane transporter activity"/>
    <property type="evidence" value="ECO:0007669"/>
    <property type="project" value="InterPro"/>
</dbReference>
<dbReference type="HOGENOM" id="CLU_015041_3_0_9"/>
<feature type="transmembrane region" description="Helical" evidence="3">
    <location>
        <begin position="613"/>
        <end position="636"/>
    </location>
</feature>
<dbReference type="InterPro" id="IPR032523">
    <property type="entry name" value="CcmF_C"/>
</dbReference>
<feature type="transmembrane region" description="Helical" evidence="3">
    <location>
        <begin position="396"/>
        <end position="415"/>
    </location>
</feature>
<dbReference type="GO" id="GO:0016020">
    <property type="term" value="C:membrane"/>
    <property type="evidence" value="ECO:0007669"/>
    <property type="project" value="InterPro"/>
</dbReference>
<feature type="domain" description="Cytochrome c assembly protein" evidence="4">
    <location>
        <begin position="91"/>
        <end position="297"/>
    </location>
</feature>
<reference evidence="6 7" key="1">
    <citation type="journal article" date="2009" name="PLoS ONE">
        <title>Genome analysis of the anaerobic thermohalophilic bacterium Halothermothrix orenii.</title>
        <authorList>
            <person name="Mavromatis K."/>
            <person name="Ivanova N."/>
            <person name="Anderson I."/>
            <person name="Lykidis A."/>
            <person name="Hooper S.D."/>
            <person name="Sun H."/>
            <person name="Kunin V."/>
            <person name="Lapidus A."/>
            <person name="Hugenholtz P."/>
            <person name="Patel B."/>
            <person name="Kyrpides N.C."/>
        </authorList>
    </citation>
    <scope>NUCLEOTIDE SEQUENCE [LARGE SCALE GENOMIC DNA]</scope>
    <source>
        <strain evidence="7">H 168 / OCM 544 / DSM 9562</strain>
    </source>
</reference>
<dbReference type="EMBL" id="CP001098">
    <property type="protein sequence ID" value="ACL69136.1"/>
    <property type="molecule type" value="Genomic_DNA"/>
</dbReference>
<feature type="transmembrane region" description="Helical" evidence="3">
    <location>
        <begin position="422"/>
        <end position="440"/>
    </location>
</feature>
<feature type="transmembrane region" description="Helical" evidence="3">
    <location>
        <begin position="446"/>
        <end position="468"/>
    </location>
</feature>
<dbReference type="GO" id="GO:0020037">
    <property type="term" value="F:heme binding"/>
    <property type="evidence" value="ECO:0007669"/>
    <property type="project" value="InterPro"/>
</dbReference>
<keyword evidence="2" id="KW-0201">Cytochrome c-type biogenesis</keyword>
<comment type="similarity">
    <text evidence="1">Belongs to the CcmF/CycK/Ccl1/NrfE/CcsA family.</text>
</comment>
<evidence type="ECO:0000259" key="5">
    <source>
        <dbReference type="Pfam" id="PF16327"/>
    </source>
</evidence>
<feature type="transmembrane region" description="Helical" evidence="3">
    <location>
        <begin position="124"/>
        <end position="148"/>
    </location>
</feature>
<dbReference type="PRINTS" id="PR01410">
    <property type="entry name" value="CCBIOGENESIS"/>
</dbReference>
<dbReference type="PANTHER" id="PTHR43653:SF1">
    <property type="entry name" value="CYTOCHROME C-TYPE BIOGENESIS PROTEIN CCMF"/>
    <property type="match status" value="1"/>
</dbReference>
<feature type="transmembrane region" description="Helical" evidence="3">
    <location>
        <begin position="83"/>
        <end position="103"/>
    </location>
</feature>
<evidence type="ECO:0000259" key="4">
    <source>
        <dbReference type="Pfam" id="PF01578"/>
    </source>
</evidence>
<proteinExistence type="inferred from homology"/>
<gene>
    <name evidence="6" type="ordered locus">Hore_03760</name>
</gene>
<dbReference type="Pfam" id="PF01578">
    <property type="entry name" value="Cytochrom_C_asm"/>
    <property type="match status" value="1"/>
</dbReference>
<feature type="transmembrane region" description="Helical" evidence="3">
    <location>
        <begin position="6"/>
        <end position="28"/>
    </location>
</feature>